<proteinExistence type="inferred from homology"/>
<protein>
    <recommendedName>
        <fullName evidence="8">CASP-like protein</fullName>
    </recommendedName>
</protein>
<feature type="transmembrane region" description="Helical" evidence="8">
    <location>
        <begin position="310"/>
        <end position="332"/>
    </location>
</feature>
<name>A0A2N9F2Q2_FAGSY</name>
<dbReference type="PANTHER" id="PTHR33573">
    <property type="entry name" value="CASP-LIKE PROTEIN 4A4"/>
    <property type="match status" value="1"/>
</dbReference>
<feature type="compositionally biased region" description="Low complexity" evidence="9">
    <location>
        <begin position="85"/>
        <end position="115"/>
    </location>
</feature>
<feature type="domain" description="Casparian strip membrane protein" evidence="10">
    <location>
        <begin position="192"/>
        <end position="319"/>
    </location>
</feature>
<keyword evidence="4 8" id="KW-1003">Cell membrane</keyword>
<evidence type="ECO:0000256" key="5">
    <source>
        <dbReference type="ARBA" id="ARBA00022692"/>
    </source>
</evidence>
<evidence type="ECO:0000313" key="11">
    <source>
        <dbReference type="EMBL" id="SPC81260.1"/>
    </source>
</evidence>
<feature type="compositionally biased region" description="Basic residues" evidence="9">
    <location>
        <begin position="1"/>
        <end position="24"/>
    </location>
</feature>
<dbReference type="InterPro" id="IPR006702">
    <property type="entry name" value="CASP_dom"/>
</dbReference>
<evidence type="ECO:0000256" key="4">
    <source>
        <dbReference type="ARBA" id="ARBA00022475"/>
    </source>
</evidence>
<evidence type="ECO:0000256" key="2">
    <source>
        <dbReference type="ARBA" id="ARBA00007651"/>
    </source>
</evidence>
<keyword evidence="7 8" id="KW-0472">Membrane</keyword>
<feature type="region of interest" description="Disordered" evidence="9">
    <location>
        <begin position="1"/>
        <end position="126"/>
    </location>
</feature>
<comment type="subunit">
    <text evidence="3 8">Homodimer and heterodimers.</text>
</comment>
<dbReference type="EMBL" id="OIVN01000503">
    <property type="protein sequence ID" value="SPC81260.1"/>
    <property type="molecule type" value="Genomic_DNA"/>
</dbReference>
<dbReference type="Pfam" id="PF04535">
    <property type="entry name" value="CASP_dom"/>
    <property type="match status" value="1"/>
</dbReference>
<comment type="subcellular location">
    <subcellularLocation>
        <location evidence="1 8">Cell membrane</location>
        <topology evidence="1 8">Multi-pass membrane protein</topology>
    </subcellularLocation>
</comment>
<comment type="caution">
    <text evidence="8">Lacks conserved residue(s) required for the propagation of feature annotation.</text>
</comment>
<evidence type="ECO:0000256" key="3">
    <source>
        <dbReference type="ARBA" id="ARBA00011489"/>
    </source>
</evidence>
<gene>
    <name evidence="11" type="ORF">FSB_LOCUS9142</name>
</gene>
<feature type="compositionally biased region" description="Basic and acidic residues" evidence="9">
    <location>
        <begin position="46"/>
        <end position="60"/>
    </location>
</feature>
<evidence type="ECO:0000256" key="8">
    <source>
        <dbReference type="RuleBase" id="RU361233"/>
    </source>
</evidence>
<feature type="transmembrane region" description="Helical" evidence="8">
    <location>
        <begin position="196"/>
        <end position="217"/>
    </location>
</feature>
<keyword evidence="6 8" id="KW-1133">Transmembrane helix</keyword>
<evidence type="ECO:0000259" key="10">
    <source>
        <dbReference type="Pfam" id="PF04535"/>
    </source>
</evidence>
<evidence type="ECO:0000256" key="7">
    <source>
        <dbReference type="ARBA" id="ARBA00023136"/>
    </source>
</evidence>
<evidence type="ECO:0000256" key="1">
    <source>
        <dbReference type="ARBA" id="ARBA00004651"/>
    </source>
</evidence>
<accession>A0A2N9F2Q2</accession>
<organism evidence="11">
    <name type="scientific">Fagus sylvatica</name>
    <name type="common">Beechnut</name>
    <dbReference type="NCBI Taxonomy" id="28930"/>
    <lineage>
        <taxon>Eukaryota</taxon>
        <taxon>Viridiplantae</taxon>
        <taxon>Streptophyta</taxon>
        <taxon>Embryophyta</taxon>
        <taxon>Tracheophyta</taxon>
        <taxon>Spermatophyta</taxon>
        <taxon>Magnoliopsida</taxon>
        <taxon>eudicotyledons</taxon>
        <taxon>Gunneridae</taxon>
        <taxon>Pentapetalae</taxon>
        <taxon>rosids</taxon>
        <taxon>fabids</taxon>
        <taxon>Fagales</taxon>
        <taxon>Fagaceae</taxon>
        <taxon>Fagus</taxon>
    </lineage>
</organism>
<keyword evidence="5 8" id="KW-0812">Transmembrane</keyword>
<reference evidence="11" key="1">
    <citation type="submission" date="2018-02" db="EMBL/GenBank/DDBJ databases">
        <authorList>
            <person name="Cohen D.B."/>
            <person name="Kent A.D."/>
        </authorList>
    </citation>
    <scope>NUCLEOTIDE SEQUENCE</scope>
</reference>
<dbReference type="AlphaFoldDB" id="A0A2N9F2Q2"/>
<dbReference type="PANTHER" id="PTHR33573:SF38">
    <property type="entry name" value="CASP-LIKE PROTEIN 4A1"/>
    <property type="match status" value="1"/>
</dbReference>
<sequence length="334" mass="37557">MAKKWTQKKKNIIKKKKKKKKRKNKEKETISDQSPPTIHASPPQSHIDKEQEEEQGKHTISDPSPQSSSPQSHINNKSTSPPPKEYSSSLSSLSSSTSPPHYSHSHELNLSSAPNKNPPPKPLAPVANRSFQAEPLVLTKVDPETQYGYTSFREVSQEGADNIRVVVVDGGGSNRRVRSDLHNLRKTRRDKMVKKALLGLRICGIVFCLISFSVMAADKHKGWALDSFYWYKEFRYCMAVNVIGFAYSALQAYDIVKYLSTGRHIIRHHLRHYLDFSMDQATSSSAATRVYDWQSNWGEDEFPEMASASVGLSFVAFLAFALSSLISGYTLCMT</sequence>
<evidence type="ECO:0000256" key="6">
    <source>
        <dbReference type="ARBA" id="ARBA00022989"/>
    </source>
</evidence>
<dbReference type="GO" id="GO:0005886">
    <property type="term" value="C:plasma membrane"/>
    <property type="evidence" value="ECO:0007669"/>
    <property type="project" value="UniProtKB-SubCell"/>
</dbReference>
<evidence type="ECO:0000256" key="9">
    <source>
        <dbReference type="SAM" id="MobiDB-lite"/>
    </source>
</evidence>
<feature type="compositionally biased region" description="Low complexity" evidence="9">
    <location>
        <begin position="61"/>
        <end position="72"/>
    </location>
</feature>
<comment type="similarity">
    <text evidence="2 8">Belongs to the Casparian strip membrane proteins (CASP) family.</text>
</comment>